<accession>A0ACB7W876</accession>
<evidence type="ECO:0000313" key="2">
    <source>
        <dbReference type="Proteomes" id="UP000827976"/>
    </source>
</evidence>
<reference evidence="2" key="1">
    <citation type="journal article" date="2022" name="Nat. Commun.">
        <title>Chromosome evolution and the genetic basis of agronomically important traits in greater yam.</title>
        <authorList>
            <person name="Bredeson J.V."/>
            <person name="Lyons J.B."/>
            <person name="Oniyinde I.O."/>
            <person name="Okereke N.R."/>
            <person name="Kolade O."/>
            <person name="Nnabue I."/>
            <person name="Nwadili C.O."/>
            <person name="Hribova E."/>
            <person name="Parker M."/>
            <person name="Nwogha J."/>
            <person name="Shu S."/>
            <person name="Carlson J."/>
            <person name="Kariba R."/>
            <person name="Muthemba S."/>
            <person name="Knop K."/>
            <person name="Barton G.J."/>
            <person name="Sherwood A.V."/>
            <person name="Lopez-Montes A."/>
            <person name="Asiedu R."/>
            <person name="Jamnadass R."/>
            <person name="Muchugi A."/>
            <person name="Goodstein D."/>
            <person name="Egesi C.N."/>
            <person name="Featherston J."/>
            <person name="Asfaw A."/>
            <person name="Simpson G.G."/>
            <person name="Dolezel J."/>
            <person name="Hendre P.S."/>
            <person name="Van Deynze A."/>
            <person name="Kumar P.L."/>
            <person name="Obidiegwu J.E."/>
            <person name="Bhattacharjee R."/>
            <person name="Rokhsar D.S."/>
        </authorList>
    </citation>
    <scope>NUCLEOTIDE SEQUENCE [LARGE SCALE GENOMIC DNA]</scope>
    <source>
        <strain evidence="2">cv. TDa95/00328</strain>
    </source>
</reference>
<comment type="caution">
    <text evidence="1">The sequence shown here is derived from an EMBL/GenBank/DDBJ whole genome shotgun (WGS) entry which is preliminary data.</text>
</comment>
<organism evidence="1 2">
    <name type="scientific">Dioscorea alata</name>
    <name type="common">Purple yam</name>
    <dbReference type="NCBI Taxonomy" id="55571"/>
    <lineage>
        <taxon>Eukaryota</taxon>
        <taxon>Viridiplantae</taxon>
        <taxon>Streptophyta</taxon>
        <taxon>Embryophyta</taxon>
        <taxon>Tracheophyta</taxon>
        <taxon>Spermatophyta</taxon>
        <taxon>Magnoliopsida</taxon>
        <taxon>Liliopsida</taxon>
        <taxon>Dioscoreales</taxon>
        <taxon>Dioscoreaceae</taxon>
        <taxon>Dioscorea</taxon>
    </lineage>
</organism>
<sequence length="372" mass="42666">MFPKLSFPRGFAAATAAAEAKAKAKAKARNTNFMAEYLVSTLGFSTVEAAKASKSISHLKSPQRPDSIVSFFKSHGFDQSQIKKLVSWHPRWLCFDLQKTLTPKFQAFKDFGFSDRDIVHLITSNPGALHLSLEGNLLPKLKFWRDFLGSGEYLMTLVKRGNWMMTTSLTNVVIPNLAFLRECGVSDERIVMVVCKTPRFILQKREKLETAVELVDSTGVPRKSGLFLWAIWAVYLAGKAKFYAKLEMMKSFGWSEADFFMAFRRAPVFILVSEKMVREKMKFLLKDVGCESSYVVEHPDLLMYSLEKRLLPRYRVMEILKSRGLRRRDYDFRTVMCRSEKYFMEKIVLQNIDKVPELQQVYNCGNCSGVAV</sequence>
<protein>
    <submittedName>
        <fullName evidence="1">mTERF domain-containing protein mitochondrial protein</fullName>
    </submittedName>
</protein>
<proteinExistence type="predicted"/>
<dbReference type="EMBL" id="CM037015">
    <property type="protein sequence ID" value="KAH7683942.1"/>
    <property type="molecule type" value="Genomic_DNA"/>
</dbReference>
<keyword evidence="2" id="KW-1185">Reference proteome</keyword>
<evidence type="ECO:0000313" key="1">
    <source>
        <dbReference type="EMBL" id="KAH7683942.1"/>
    </source>
</evidence>
<gene>
    <name evidence="1" type="ORF">IHE45_05G215700</name>
</gene>
<dbReference type="Proteomes" id="UP000827976">
    <property type="component" value="Chromosome 5"/>
</dbReference>
<name>A0ACB7W876_DIOAL</name>